<keyword evidence="4" id="KW-1185">Reference proteome</keyword>
<evidence type="ECO:0000313" key="4">
    <source>
        <dbReference type="Proteomes" id="UP000024942"/>
    </source>
</evidence>
<feature type="region of interest" description="Disordered" evidence="1">
    <location>
        <begin position="93"/>
        <end position="116"/>
    </location>
</feature>
<dbReference type="EMBL" id="ARYL01000004">
    <property type="protein sequence ID" value="KDA03688.1"/>
    <property type="molecule type" value="Genomic_DNA"/>
</dbReference>
<keyword evidence="2" id="KW-1133">Transmembrane helix</keyword>
<protein>
    <submittedName>
        <fullName evidence="3">Uncharacterized protein</fullName>
    </submittedName>
</protein>
<dbReference type="AlphaFoldDB" id="A0A059GB21"/>
<keyword evidence="2" id="KW-0472">Membrane</keyword>
<proteinExistence type="predicted"/>
<reference evidence="3 4" key="1">
    <citation type="journal article" date="2014" name="Antonie Van Leeuwenhoek">
        <title>Hyphomonas beringensis sp. nov. and Hyphomonas chukchiensis sp. nov., isolated from surface seawater of the Bering Sea and Chukchi Sea.</title>
        <authorList>
            <person name="Li C."/>
            <person name="Lai Q."/>
            <person name="Li G."/>
            <person name="Dong C."/>
            <person name="Wang J."/>
            <person name="Liao Y."/>
            <person name="Shao Z."/>
        </authorList>
    </citation>
    <scope>NUCLEOTIDE SEQUENCE [LARGE SCALE GENOMIC DNA]</scope>
    <source>
        <strain evidence="3 4">SCH89</strain>
    </source>
</reference>
<dbReference type="PATRIC" id="fig|1280953.3.peg.888"/>
<comment type="caution">
    <text evidence="3">The sequence shown here is derived from an EMBL/GenBank/DDBJ whole genome shotgun (WGS) entry which is preliminary data.</text>
</comment>
<feature type="transmembrane region" description="Helical" evidence="2">
    <location>
        <begin position="39"/>
        <end position="59"/>
    </location>
</feature>
<dbReference type="Proteomes" id="UP000024942">
    <property type="component" value="Unassembled WGS sequence"/>
</dbReference>
<organism evidence="3 4">
    <name type="scientific">Hyphomonas oceanitis SCH89</name>
    <dbReference type="NCBI Taxonomy" id="1280953"/>
    <lineage>
        <taxon>Bacteria</taxon>
        <taxon>Pseudomonadati</taxon>
        <taxon>Pseudomonadota</taxon>
        <taxon>Alphaproteobacteria</taxon>
        <taxon>Hyphomonadales</taxon>
        <taxon>Hyphomonadaceae</taxon>
        <taxon>Hyphomonas</taxon>
    </lineage>
</organism>
<feature type="transmembrane region" description="Helical" evidence="2">
    <location>
        <begin position="7"/>
        <end position="27"/>
    </location>
</feature>
<accession>A0A059GB21</accession>
<keyword evidence="2" id="KW-0812">Transmembrane</keyword>
<sequence>MGRFLKALVMTLLIMEITTIVDLTAVWTLLAELHVPQTFVNIALAISVVGLVVLTAFVFRRAMRAERRLESGLETSDWEDVPLTASQAVMPVNATAPGQPRPVLPAHLSPSSRHAH</sequence>
<evidence type="ECO:0000256" key="2">
    <source>
        <dbReference type="SAM" id="Phobius"/>
    </source>
</evidence>
<gene>
    <name evidence="3" type="ORF">HOC_04387</name>
</gene>
<name>A0A059GB21_9PROT</name>
<dbReference type="RefSeq" id="WP_035536103.1">
    <property type="nucleotide sequence ID" value="NZ_ARYL01000004.1"/>
</dbReference>
<dbReference type="OrthoDB" id="7620104at2"/>
<evidence type="ECO:0000313" key="3">
    <source>
        <dbReference type="EMBL" id="KDA03688.1"/>
    </source>
</evidence>
<evidence type="ECO:0000256" key="1">
    <source>
        <dbReference type="SAM" id="MobiDB-lite"/>
    </source>
</evidence>